<dbReference type="GO" id="GO:0031992">
    <property type="term" value="F:energy transducer activity"/>
    <property type="evidence" value="ECO:0007669"/>
    <property type="project" value="InterPro"/>
</dbReference>
<protein>
    <submittedName>
        <fullName evidence="12">Outer membrane transport energization protein TonB</fullName>
    </submittedName>
</protein>
<dbReference type="GO" id="GO:0015891">
    <property type="term" value="P:siderophore transport"/>
    <property type="evidence" value="ECO:0007669"/>
    <property type="project" value="InterPro"/>
</dbReference>
<comment type="subcellular location">
    <subcellularLocation>
        <location evidence="1">Cell inner membrane</location>
        <topology evidence="1">Single-pass membrane protein</topology>
        <orientation evidence="1">Periplasmic side</orientation>
    </subcellularLocation>
</comment>
<keyword evidence="8 10" id="KW-1133">Transmembrane helix</keyword>
<sequence>MALLFGFVVLFVLLIIGLVQLFKFIINDSGKKIMESGAKEGRGLGLLKKYPDVDLNKYSALLLNVGLIVSLGIALMAFEWKTYDDQQVASLGTLEVKEEEVIEIPPTEQKPPPPPKLVQPEIVEVPDEEEIDQDIEVDLNVEVNQQTTVTAPVVVPKKQEVVEEETVEEVFTVVEQNAEPEGGMDAFYKYLNKALKYPSQARRMGVEGKVYVQFVVEKDGSLTDIKIVKGIGAGCDEEAERVVREAKKWKPGKQRGRPVRQRMVIPIIFKLG</sequence>
<dbReference type="InterPro" id="IPR037682">
    <property type="entry name" value="TonB_C"/>
</dbReference>
<dbReference type="Proteomes" id="UP000199513">
    <property type="component" value="Unassembled WGS sequence"/>
</dbReference>
<dbReference type="PRINTS" id="PR01374">
    <property type="entry name" value="TONBPROTEIN"/>
</dbReference>
<keyword evidence="9 10" id="KW-0472">Membrane</keyword>
<dbReference type="PANTHER" id="PTHR33446:SF2">
    <property type="entry name" value="PROTEIN TONB"/>
    <property type="match status" value="1"/>
</dbReference>
<evidence type="ECO:0000256" key="3">
    <source>
        <dbReference type="ARBA" id="ARBA00022448"/>
    </source>
</evidence>
<evidence type="ECO:0000313" key="13">
    <source>
        <dbReference type="Proteomes" id="UP000199513"/>
    </source>
</evidence>
<dbReference type="InterPro" id="IPR051045">
    <property type="entry name" value="TonB-dependent_transducer"/>
</dbReference>
<dbReference type="PROSITE" id="PS52015">
    <property type="entry name" value="TONB_CTD"/>
    <property type="match status" value="1"/>
</dbReference>
<keyword evidence="5" id="KW-0997">Cell inner membrane</keyword>
<keyword evidence="3" id="KW-0813">Transport</keyword>
<accession>A0A1I2H4P7</accession>
<dbReference type="NCBIfam" id="TIGR01352">
    <property type="entry name" value="tonB_Cterm"/>
    <property type="match status" value="1"/>
</dbReference>
<dbReference type="STRING" id="1003.SAMN04488541_102188"/>
<evidence type="ECO:0000256" key="10">
    <source>
        <dbReference type="SAM" id="Phobius"/>
    </source>
</evidence>
<evidence type="ECO:0000256" key="8">
    <source>
        <dbReference type="ARBA" id="ARBA00022989"/>
    </source>
</evidence>
<evidence type="ECO:0000256" key="6">
    <source>
        <dbReference type="ARBA" id="ARBA00022692"/>
    </source>
</evidence>
<dbReference type="InterPro" id="IPR006260">
    <property type="entry name" value="TonB/TolA_C"/>
</dbReference>
<feature type="transmembrane region" description="Helical" evidence="10">
    <location>
        <begin position="58"/>
        <end position="78"/>
    </location>
</feature>
<evidence type="ECO:0000256" key="9">
    <source>
        <dbReference type="ARBA" id="ARBA00023136"/>
    </source>
</evidence>
<gene>
    <name evidence="12" type="ORF">SAMN04488541_102188</name>
</gene>
<keyword evidence="6 10" id="KW-0812">Transmembrane</keyword>
<organism evidence="12 13">
    <name type="scientific">Thermoflexibacter ruber</name>
    <dbReference type="NCBI Taxonomy" id="1003"/>
    <lineage>
        <taxon>Bacteria</taxon>
        <taxon>Pseudomonadati</taxon>
        <taxon>Bacteroidota</taxon>
        <taxon>Cytophagia</taxon>
        <taxon>Cytophagales</taxon>
        <taxon>Thermoflexibacteraceae</taxon>
        <taxon>Thermoflexibacter</taxon>
    </lineage>
</organism>
<evidence type="ECO:0000313" key="12">
    <source>
        <dbReference type="EMBL" id="SFF24359.1"/>
    </source>
</evidence>
<dbReference type="EMBL" id="FONY01000021">
    <property type="protein sequence ID" value="SFF24359.1"/>
    <property type="molecule type" value="Genomic_DNA"/>
</dbReference>
<dbReference type="SUPFAM" id="SSF74653">
    <property type="entry name" value="TolA/TonB C-terminal domain"/>
    <property type="match status" value="1"/>
</dbReference>
<dbReference type="RefSeq" id="WP_091545941.1">
    <property type="nucleotide sequence ID" value="NZ_FONY01000021.1"/>
</dbReference>
<dbReference type="Pfam" id="PF03544">
    <property type="entry name" value="TonB_C"/>
    <property type="match status" value="1"/>
</dbReference>
<evidence type="ECO:0000256" key="4">
    <source>
        <dbReference type="ARBA" id="ARBA00022475"/>
    </source>
</evidence>
<dbReference type="GO" id="GO:0098797">
    <property type="term" value="C:plasma membrane protein complex"/>
    <property type="evidence" value="ECO:0007669"/>
    <property type="project" value="TreeGrafter"/>
</dbReference>
<dbReference type="GO" id="GO:0055085">
    <property type="term" value="P:transmembrane transport"/>
    <property type="evidence" value="ECO:0007669"/>
    <property type="project" value="InterPro"/>
</dbReference>
<keyword evidence="7" id="KW-0653">Protein transport</keyword>
<proteinExistence type="inferred from homology"/>
<evidence type="ECO:0000256" key="5">
    <source>
        <dbReference type="ARBA" id="ARBA00022519"/>
    </source>
</evidence>
<name>A0A1I2H4P7_9BACT</name>
<comment type="similarity">
    <text evidence="2">Belongs to the TonB family.</text>
</comment>
<reference evidence="12 13" key="1">
    <citation type="submission" date="2016-10" db="EMBL/GenBank/DDBJ databases">
        <authorList>
            <person name="de Groot N.N."/>
        </authorList>
    </citation>
    <scope>NUCLEOTIDE SEQUENCE [LARGE SCALE GENOMIC DNA]</scope>
    <source>
        <strain>GEY</strain>
        <strain evidence="13">DSM 9560</strain>
    </source>
</reference>
<keyword evidence="4" id="KW-1003">Cell membrane</keyword>
<dbReference type="OrthoDB" id="9812355at2"/>
<dbReference type="PANTHER" id="PTHR33446">
    <property type="entry name" value="PROTEIN TONB-RELATED"/>
    <property type="match status" value="1"/>
</dbReference>
<evidence type="ECO:0000259" key="11">
    <source>
        <dbReference type="PROSITE" id="PS52015"/>
    </source>
</evidence>
<dbReference type="GO" id="GO:0015031">
    <property type="term" value="P:protein transport"/>
    <property type="evidence" value="ECO:0007669"/>
    <property type="project" value="UniProtKB-KW"/>
</dbReference>
<keyword evidence="13" id="KW-1185">Reference proteome</keyword>
<dbReference type="InterPro" id="IPR003538">
    <property type="entry name" value="TonB"/>
</dbReference>
<dbReference type="GO" id="GO:0030288">
    <property type="term" value="C:outer membrane-bounded periplasmic space"/>
    <property type="evidence" value="ECO:0007669"/>
    <property type="project" value="InterPro"/>
</dbReference>
<feature type="domain" description="TonB C-terminal" evidence="11">
    <location>
        <begin position="182"/>
        <end position="272"/>
    </location>
</feature>
<evidence type="ECO:0000256" key="2">
    <source>
        <dbReference type="ARBA" id="ARBA00006555"/>
    </source>
</evidence>
<evidence type="ECO:0000256" key="7">
    <source>
        <dbReference type="ARBA" id="ARBA00022927"/>
    </source>
</evidence>
<evidence type="ECO:0000256" key="1">
    <source>
        <dbReference type="ARBA" id="ARBA00004383"/>
    </source>
</evidence>
<dbReference type="Gene3D" id="3.30.1150.10">
    <property type="match status" value="1"/>
</dbReference>
<dbReference type="AlphaFoldDB" id="A0A1I2H4P7"/>